<feature type="domain" description="AB hydrolase-1" evidence="6">
    <location>
        <begin position="101"/>
        <end position="361"/>
    </location>
</feature>
<keyword evidence="3" id="KW-0719">Serine esterase</keyword>
<protein>
    <recommendedName>
        <fullName evidence="2">protein phosphatase methylesterase-1</fullName>
        <ecNumber evidence="2">3.1.1.89</ecNumber>
    </recommendedName>
</protein>
<dbReference type="Pfam" id="PF12697">
    <property type="entry name" value="Abhydrolase_6"/>
    <property type="match status" value="1"/>
</dbReference>
<keyword evidence="4" id="KW-0378">Hydrolase</keyword>
<evidence type="ECO:0000313" key="8">
    <source>
        <dbReference type="Proteomes" id="UP000017861"/>
    </source>
</evidence>
<proteinExistence type="inferred from homology"/>
<dbReference type="OrthoDB" id="194865at2759"/>
<dbReference type="PANTHER" id="PTHR14189">
    <property type="entry name" value="PROTEIN PHOSPHATASE METHYLESTERASE-1 RELATED"/>
    <property type="match status" value="1"/>
</dbReference>
<organism evidence="7 8">
    <name type="scientific">Trypanosoma cruzi Dm28c</name>
    <dbReference type="NCBI Taxonomy" id="1416333"/>
    <lineage>
        <taxon>Eukaryota</taxon>
        <taxon>Discoba</taxon>
        <taxon>Euglenozoa</taxon>
        <taxon>Kinetoplastea</taxon>
        <taxon>Metakinetoplastina</taxon>
        <taxon>Trypanosomatida</taxon>
        <taxon>Trypanosomatidae</taxon>
        <taxon>Trypanosoma</taxon>
        <taxon>Schizotrypanum</taxon>
    </lineage>
</organism>
<comment type="catalytic activity">
    <reaction evidence="5">
        <text>[phosphatase 2A protein]-C-terminal L-leucine methyl ester + H2O = [phosphatase 2A protein]-C-terminal L-leucine + methanol + H(+)</text>
        <dbReference type="Rhea" id="RHEA:48548"/>
        <dbReference type="Rhea" id="RHEA-COMP:12134"/>
        <dbReference type="Rhea" id="RHEA-COMP:12135"/>
        <dbReference type="ChEBI" id="CHEBI:15377"/>
        <dbReference type="ChEBI" id="CHEBI:15378"/>
        <dbReference type="ChEBI" id="CHEBI:17790"/>
        <dbReference type="ChEBI" id="CHEBI:90516"/>
        <dbReference type="ChEBI" id="CHEBI:90517"/>
        <dbReference type="EC" id="3.1.1.89"/>
    </reaction>
</comment>
<evidence type="ECO:0000313" key="7">
    <source>
        <dbReference type="EMBL" id="ESS66882.1"/>
    </source>
</evidence>
<evidence type="ECO:0000256" key="1">
    <source>
        <dbReference type="ARBA" id="ARBA00008645"/>
    </source>
</evidence>
<dbReference type="Proteomes" id="UP000017861">
    <property type="component" value="Unassembled WGS sequence"/>
</dbReference>
<dbReference type="AlphaFoldDB" id="V5BL54"/>
<evidence type="ECO:0000256" key="2">
    <source>
        <dbReference type="ARBA" id="ARBA00013111"/>
    </source>
</evidence>
<dbReference type="GO" id="GO:0051723">
    <property type="term" value="F:protein methylesterase activity"/>
    <property type="evidence" value="ECO:0007669"/>
    <property type="project" value="UniProtKB-EC"/>
</dbReference>
<dbReference type="PANTHER" id="PTHR14189:SF0">
    <property type="entry name" value="PROTEIN PHOSPHATASE METHYLESTERASE 1"/>
    <property type="match status" value="1"/>
</dbReference>
<dbReference type="InterPro" id="IPR029058">
    <property type="entry name" value="AB_hydrolase_fold"/>
</dbReference>
<dbReference type="EMBL" id="AYLP01000038">
    <property type="protein sequence ID" value="ESS66882.1"/>
    <property type="molecule type" value="Genomic_DNA"/>
</dbReference>
<evidence type="ECO:0000256" key="3">
    <source>
        <dbReference type="ARBA" id="ARBA00022487"/>
    </source>
</evidence>
<dbReference type="InterPro" id="IPR000073">
    <property type="entry name" value="AB_hydrolase_1"/>
</dbReference>
<dbReference type="Gene3D" id="3.40.50.1820">
    <property type="entry name" value="alpha/beta hydrolase"/>
    <property type="match status" value="1"/>
</dbReference>
<evidence type="ECO:0000256" key="4">
    <source>
        <dbReference type="ARBA" id="ARBA00022801"/>
    </source>
</evidence>
<dbReference type="InterPro" id="IPR016812">
    <property type="entry name" value="PPase_methylesterase_euk"/>
</dbReference>
<gene>
    <name evidence="7" type="ORF">TCDM_04400</name>
</gene>
<evidence type="ECO:0000256" key="5">
    <source>
        <dbReference type="ARBA" id="ARBA00049203"/>
    </source>
</evidence>
<name>V5BL54_TRYCR</name>
<dbReference type="EC" id="3.1.1.89" evidence="2"/>
<evidence type="ECO:0000259" key="6">
    <source>
        <dbReference type="Pfam" id="PF12697"/>
    </source>
</evidence>
<reference evidence="7 8" key="1">
    <citation type="journal article" date="2014" name="Genome Announc.">
        <title>Trypanosoma cruzi Clone Dm28c Draft Genome Sequence.</title>
        <authorList>
            <person name="Grisard E.C."/>
            <person name="Teixeira S.M."/>
            <person name="de Almeida L.G."/>
            <person name="Stoco P.H."/>
            <person name="Gerber A.L."/>
            <person name="Talavera-Lopez C."/>
            <person name="Lima O.C."/>
            <person name="Andersson B."/>
            <person name="de Vasconcelos A.T."/>
        </authorList>
    </citation>
    <scope>NUCLEOTIDE SEQUENCE [LARGE SCALE GENOMIC DNA]</scope>
    <source>
        <strain evidence="7 8">Dm28c</strain>
    </source>
</reference>
<comment type="caution">
    <text evidence="7">The sequence shown here is derived from an EMBL/GenBank/DDBJ whole genome shotgun (WGS) entry which is preliminary data.</text>
</comment>
<comment type="similarity">
    <text evidence="1">Belongs to the AB hydrolase superfamily.</text>
</comment>
<dbReference type="SUPFAM" id="SSF53474">
    <property type="entry name" value="alpha/beta-Hydrolases"/>
    <property type="match status" value="1"/>
</dbReference>
<sequence>MLNESFLRCGTMGALNETAIFHCVFFCVCVRKRIWRLSSCGGPNPFLNILAAGLNMTSNTIAPHEVHDITFSSGDKFHVVVFGGIDAEYTRRGETPPPVLFCLHGAGMSCSSYFSLSTHLIHPQHDETDGVGMHPDESTDVVRVVAYDMRCHGESTFTGGEANLTLELLMDDFSAVLRAVKETLFPDTPRLYVVGHSLGGSVAVNALSKEKELMNMVAGVVLLDVVEGTAKLSLKHMDKFLQNRPHKFAGVEEAERWFLQRGGMTTPTAAAVTVPPLLKRVGDHYEWKTNLEAMAPVWSGWFNGLDDAFVGLPCPKILCLATAERLDTALTVAQMQGKFQFEILGGGCGHYVMDDQPAVLALKLRRFIKRIETLSEKLQISLKKQP</sequence>
<dbReference type="VEuPathDB" id="TriTrypDB:TCDM_04400"/>
<accession>V5BL54</accession>